<name>J9DJJ1_EDHAE</name>
<dbReference type="GO" id="GO:0007064">
    <property type="term" value="P:mitotic sister chromatid cohesion"/>
    <property type="evidence" value="ECO:0007669"/>
    <property type="project" value="TreeGrafter"/>
</dbReference>
<dbReference type="InterPro" id="IPR016181">
    <property type="entry name" value="Acyl_CoA_acyltransferase"/>
</dbReference>
<dbReference type="InterPro" id="IPR051556">
    <property type="entry name" value="N-term/lysine_N-AcTrnsfr"/>
</dbReference>
<dbReference type="Proteomes" id="UP000003163">
    <property type="component" value="Unassembled WGS sequence"/>
</dbReference>
<keyword evidence="1" id="KW-0808">Transferase</keyword>
<dbReference type="OrthoDB" id="47374at2759"/>
<sequence length="151" mass="17929">MLKLNIELKPVSANMVSEFQIIHNDLFNNMYRDTFYKAISINPEIFSYFITKNDEIIGVISYRLHSRTIYLMSFAIKADFRGKGYGKTALNILELHVFEKHLAVDFYLHVHIGNLCAFEFYKKSGFEIVKKEINYYKKLYPRDAYLLYKEI</sequence>
<organism evidence="4 5">
    <name type="scientific">Edhazardia aedis (strain USNM 41457)</name>
    <name type="common">Microsporidian parasite</name>
    <dbReference type="NCBI Taxonomy" id="1003232"/>
    <lineage>
        <taxon>Eukaryota</taxon>
        <taxon>Fungi</taxon>
        <taxon>Fungi incertae sedis</taxon>
        <taxon>Microsporidia</taxon>
        <taxon>Edhazardia</taxon>
    </lineage>
</organism>
<protein>
    <recommendedName>
        <fullName evidence="3">N-acetyltransferase domain-containing protein</fullName>
    </recommendedName>
</protein>
<dbReference type="STRING" id="1003232.J9DJJ1"/>
<dbReference type="InParanoid" id="J9DJJ1"/>
<comment type="caution">
    <text evidence="4">The sequence shown here is derived from an EMBL/GenBank/DDBJ whole genome shotgun (WGS) entry which is preliminary data.</text>
</comment>
<dbReference type="GO" id="GO:0016747">
    <property type="term" value="F:acyltransferase activity, transferring groups other than amino-acyl groups"/>
    <property type="evidence" value="ECO:0007669"/>
    <property type="project" value="InterPro"/>
</dbReference>
<evidence type="ECO:0000256" key="2">
    <source>
        <dbReference type="ARBA" id="ARBA00023315"/>
    </source>
</evidence>
<dbReference type="InterPro" id="IPR000182">
    <property type="entry name" value="GNAT_dom"/>
</dbReference>
<dbReference type="Pfam" id="PF00583">
    <property type="entry name" value="Acetyltransf_1"/>
    <property type="match status" value="1"/>
</dbReference>
<gene>
    <name evidence="4" type="ORF">EDEG_00428</name>
</gene>
<dbReference type="VEuPathDB" id="MicrosporidiaDB:EDEG_00428"/>
<dbReference type="SUPFAM" id="SSF55729">
    <property type="entry name" value="Acyl-CoA N-acyltransferases (Nat)"/>
    <property type="match status" value="1"/>
</dbReference>
<keyword evidence="2" id="KW-0012">Acyltransferase</keyword>
<evidence type="ECO:0000256" key="1">
    <source>
        <dbReference type="ARBA" id="ARBA00022679"/>
    </source>
</evidence>
<reference evidence="5" key="2">
    <citation type="submission" date="2015-07" db="EMBL/GenBank/DDBJ databases">
        <title>Contrasting host-pathogen interactions and genome evolution in two generalist and specialist microsporidian pathogens of mosquitoes.</title>
        <authorList>
            <consortium name="The Broad Institute Genomics Platform"/>
            <consortium name="The Broad Institute Genome Sequencing Center for Infectious Disease"/>
            <person name="Cuomo C.A."/>
            <person name="Sanscrainte N.D."/>
            <person name="Goldberg J.M."/>
            <person name="Heiman D."/>
            <person name="Young S."/>
            <person name="Zeng Q."/>
            <person name="Becnel J.J."/>
            <person name="Birren B.W."/>
        </authorList>
    </citation>
    <scope>NUCLEOTIDE SEQUENCE [LARGE SCALE GENOMIC DNA]</scope>
    <source>
        <strain evidence="5">USNM 41457</strain>
    </source>
</reference>
<dbReference type="CDD" id="cd04301">
    <property type="entry name" value="NAT_SF"/>
    <property type="match status" value="1"/>
</dbReference>
<feature type="domain" description="N-acetyltransferase" evidence="3">
    <location>
        <begin position="6"/>
        <end position="151"/>
    </location>
</feature>
<keyword evidence="5" id="KW-1185">Reference proteome</keyword>
<evidence type="ECO:0000313" key="4">
    <source>
        <dbReference type="EMBL" id="EJW01537.1"/>
    </source>
</evidence>
<dbReference type="EMBL" id="AFBI03000005">
    <property type="protein sequence ID" value="EJW01537.1"/>
    <property type="molecule type" value="Genomic_DNA"/>
</dbReference>
<dbReference type="Gene3D" id="3.40.630.30">
    <property type="match status" value="1"/>
</dbReference>
<dbReference type="GO" id="GO:0031415">
    <property type="term" value="C:NatA complex"/>
    <property type="evidence" value="ECO:0007669"/>
    <property type="project" value="TreeGrafter"/>
</dbReference>
<dbReference type="HOGENOM" id="CLU_013985_5_3_1"/>
<dbReference type="PANTHER" id="PTHR42919:SF8">
    <property type="entry name" value="N-ALPHA-ACETYLTRANSFERASE 50"/>
    <property type="match status" value="1"/>
</dbReference>
<dbReference type="OMA" id="EYAGAIC"/>
<accession>J9DJJ1</accession>
<dbReference type="PROSITE" id="PS51186">
    <property type="entry name" value="GNAT"/>
    <property type="match status" value="1"/>
</dbReference>
<evidence type="ECO:0000259" key="3">
    <source>
        <dbReference type="PROSITE" id="PS51186"/>
    </source>
</evidence>
<proteinExistence type="predicted"/>
<reference evidence="4 5" key="1">
    <citation type="submission" date="2011-08" db="EMBL/GenBank/DDBJ databases">
        <authorList>
            <person name="Liu Z.J."/>
            <person name="Shi F.L."/>
            <person name="Lu J.Q."/>
            <person name="Li M."/>
            <person name="Wang Z.L."/>
        </authorList>
    </citation>
    <scope>NUCLEOTIDE SEQUENCE [LARGE SCALE GENOMIC DNA]</scope>
    <source>
        <strain evidence="4 5">USNM 41457</strain>
    </source>
</reference>
<evidence type="ECO:0000313" key="5">
    <source>
        <dbReference type="Proteomes" id="UP000003163"/>
    </source>
</evidence>
<dbReference type="PANTHER" id="PTHR42919">
    <property type="entry name" value="N-ALPHA-ACETYLTRANSFERASE"/>
    <property type="match status" value="1"/>
</dbReference>
<dbReference type="AlphaFoldDB" id="J9DJJ1"/>